<dbReference type="Gene3D" id="3.40.50.720">
    <property type="entry name" value="NAD(P)-binding Rossmann-like Domain"/>
    <property type="match status" value="1"/>
</dbReference>
<dbReference type="InterPro" id="IPR003462">
    <property type="entry name" value="ODC_Mu_crystall"/>
</dbReference>
<dbReference type="PIRSF" id="PIRSF001439">
    <property type="entry name" value="CryM"/>
    <property type="match status" value="1"/>
</dbReference>
<dbReference type="EMBL" id="JAEQNE010000005">
    <property type="protein sequence ID" value="MBL0393390.1"/>
    <property type="molecule type" value="Genomic_DNA"/>
</dbReference>
<reference evidence="1 2" key="1">
    <citation type="journal article" date="2017" name="Int. J. Syst. Evol. Microbiol.">
        <title>Ramlibacter monticola sp. nov., isolated from forest soil.</title>
        <authorList>
            <person name="Chaudhary D.K."/>
            <person name="Kim J."/>
        </authorList>
    </citation>
    <scope>NUCLEOTIDE SEQUENCE [LARGE SCALE GENOMIC DNA]</scope>
    <source>
        <strain evidence="1 2">KACC 19175</strain>
    </source>
</reference>
<evidence type="ECO:0000313" key="1">
    <source>
        <dbReference type="EMBL" id="MBL0393390.1"/>
    </source>
</evidence>
<dbReference type="Gene3D" id="3.30.1780.10">
    <property type="entry name" value="ornithine cyclodeaminase, domain 1"/>
    <property type="match status" value="1"/>
</dbReference>
<protein>
    <submittedName>
        <fullName evidence="1">Ornithine cyclodeaminase family protein</fullName>
    </submittedName>
</protein>
<dbReference type="AlphaFoldDB" id="A0A937CU80"/>
<dbReference type="InterPro" id="IPR036291">
    <property type="entry name" value="NAD(P)-bd_dom_sf"/>
</dbReference>
<gene>
    <name evidence="1" type="ORF">JJ685_19795</name>
</gene>
<accession>A0A937CU80</accession>
<dbReference type="Proteomes" id="UP000599109">
    <property type="component" value="Unassembled WGS sequence"/>
</dbReference>
<dbReference type="RefSeq" id="WP_201676057.1">
    <property type="nucleotide sequence ID" value="NZ_JAEQNE010000005.1"/>
</dbReference>
<keyword evidence="2" id="KW-1185">Reference proteome</keyword>
<dbReference type="InterPro" id="IPR023401">
    <property type="entry name" value="ODC_N"/>
</dbReference>
<dbReference type="Pfam" id="PF02423">
    <property type="entry name" value="OCD_Mu_crystall"/>
    <property type="match status" value="1"/>
</dbReference>
<comment type="caution">
    <text evidence="1">The sequence shown here is derived from an EMBL/GenBank/DDBJ whole genome shotgun (WGS) entry which is preliminary data.</text>
</comment>
<dbReference type="GO" id="GO:0005737">
    <property type="term" value="C:cytoplasm"/>
    <property type="evidence" value="ECO:0007669"/>
    <property type="project" value="TreeGrafter"/>
</dbReference>
<dbReference type="SUPFAM" id="SSF51735">
    <property type="entry name" value="NAD(P)-binding Rossmann-fold domains"/>
    <property type="match status" value="1"/>
</dbReference>
<dbReference type="PANTHER" id="PTHR13812">
    <property type="entry name" value="KETIMINE REDUCTASE MU-CRYSTALLIN"/>
    <property type="match status" value="1"/>
</dbReference>
<proteinExistence type="predicted"/>
<dbReference type="PANTHER" id="PTHR13812:SF19">
    <property type="entry name" value="KETIMINE REDUCTASE MU-CRYSTALLIN"/>
    <property type="match status" value="1"/>
</dbReference>
<name>A0A937CU80_9BURK</name>
<evidence type="ECO:0000313" key="2">
    <source>
        <dbReference type="Proteomes" id="UP000599109"/>
    </source>
</evidence>
<organism evidence="1 2">
    <name type="scientific">Ramlibacter monticola</name>
    <dbReference type="NCBI Taxonomy" id="1926872"/>
    <lineage>
        <taxon>Bacteria</taxon>
        <taxon>Pseudomonadati</taxon>
        <taxon>Pseudomonadota</taxon>
        <taxon>Betaproteobacteria</taxon>
        <taxon>Burkholderiales</taxon>
        <taxon>Comamonadaceae</taxon>
        <taxon>Ramlibacter</taxon>
    </lineage>
</organism>
<sequence>MLHITDAMIDSAVTPTDAQQVLFEAFRSLAEGRASMQERIRTEAGGVKISTMGAVLPDQGHAGAKVYSTIAGQFNFVIQLFSTRDGRPLATLEANAITRLRTAACSVIAARHLARPRVRRLAIFGAGVQGRAHACQFAEAHDLEEIRVVDPFAPADTAAQLQAQCGVPVRMTDAAGALDDADVVVTASRATEPLFAGTQLPAGCFVAAIGSSLPHTRELDDAALARAASIMVDWGPQTLREAGDLQRAAPGCLDGKLVEFADVVSGRKPGRTGPDDITIYKAVGVGLQDIALAGLAYERVAAAR</sequence>